<dbReference type="GO" id="GO:0009289">
    <property type="term" value="C:pilus"/>
    <property type="evidence" value="ECO:0007669"/>
    <property type="project" value="UniProtKB-SubCell"/>
</dbReference>
<organism evidence="7 9">
    <name type="scientific">Butyricimonas paravirosa</name>
    <dbReference type="NCBI Taxonomy" id="1472417"/>
    <lineage>
        <taxon>Bacteria</taxon>
        <taxon>Pseudomonadati</taxon>
        <taxon>Bacteroidota</taxon>
        <taxon>Bacteroidia</taxon>
        <taxon>Bacteroidales</taxon>
        <taxon>Odoribacteraceae</taxon>
        <taxon>Butyricimonas</taxon>
    </lineage>
</organism>
<comment type="subcellular location">
    <subcellularLocation>
        <location evidence="1">Fimbrium</location>
    </subcellularLocation>
</comment>
<gene>
    <name evidence="8" type="ORF">F1644_13485</name>
    <name evidence="7" type="ORF">GGR15_003168</name>
</gene>
<dbReference type="Gene3D" id="2.60.40.2580">
    <property type="match status" value="1"/>
</dbReference>
<protein>
    <recommendedName>
        <fullName evidence="11">Major fimbrial subunit protein N-terminal domain-containing protein</fullName>
    </recommendedName>
</protein>
<dbReference type="Pfam" id="PF26306">
    <property type="entry name" value="FimD_3rd"/>
    <property type="match status" value="1"/>
</dbReference>
<evidence type="ECO:0000259" key="6">
    <source>
        <dbReference type="Pfam" id="PF26306"/>
    </source>
</evidence>
<evidence type="ECO:0000313" key="10">
    <source>
        <dbReference type="Proteomes" id="UP001302374"/>
    </source>
</evidence>
<evidence type="ECO:0000313" key="7">
    <source>
        <dbReference type="EMBL" id="NJC19534.1"/>
    </source>
</evidence>
<dbReference type="EMBL" id="CP043839">
    <property type="protein sequence ID" value="WOF13216.1"/>
    <property type="molecule type" value="Genomic_DNA"/>
</dbReference>
<reference evidence="8 10" key="1">
    <citation type="submission" date="2019-09" db="EMBL/GenBank/DDBJ databases">
        <title>Butyricimonas paravirosa DSM 105722 (=214-4 = JCM 18677 = CCUG 65563).</title>
        <authorList>
            <person name="Le Roy T."/>
            <person name="Cani P.D."/>
        </authorList>
    </citation>
    <scope>NUCLEOTIDE SEQUENCE [LARGE SCALE GENOMIC DNA]</scope>
    <source>
        <strain evidence="8 10">DSM 105722</strain>
    </source>
</reference>
<dbReference type="Proteomes" id="UP001302374">
    <property type="component" value="Chromosome"/>
</dbReference>
<dbReference type="AlphaFoldDB" id="A0A7X5YEC3"/>
<keyword evidence="3" id="KW-0732">Signal</keyword>
<dbReference type="Pfam" id="PF06321">
    <property type="entry name" value="P_gingi_FimA"/>
    <property type="match status" value="1"/>
</dbReference>
<feature type="domain" description="Major fimbrial subunit protein N-terminal" evidence="5">
    <location>
        <begin position="45"/>
        <end position="176"/>
    </location>
</feature>
<evidence type="ECO:0000256" key="1">
    <source>
        <dbReference type="ARBA" id="ARBA00004561"/>
    </source>
</evidence>
<dbReference type="EMBL" id="JAATLI010000011">
    <property type="protein sequence ID" value="NJC19534.1"/>
    <property type="molecule type" value="Genomic_DNA"/>
</dbReference>
<comment type="similarity">
    <text evidence="2">Belongs to the bacteroidetes fimbrillin superfamily. FimA/Mfa1 family.</text>
</comment>
<keyword evidence="10" id="KW-1185">Reference proteome</keyword>
<evidence type="ECO:0000256" key="3">
    <source>
        <dbReference type="ARBA" id="ARBA00022729"/>
    </source>
</evidence>
<dbReference type="RefSeq" id="WP_118303100.1">
    <property type="nucleotide sequence ID" value="NZ_BMPA01000001.1"/>
</dbReference>
<evidence type="ECO:0008006" key="11">
    <source>
        <dbReference type="Google" id="ProtNLM"/>
    </source>
</evidence>
<dbReference type="PROSITE" id="PS51257">
    <property type="entry name" value="PROKAR_LIPOPROTEIN"/>
    <property type="match status" value="1"/>
</dbReference>
<reference evidence="7 9" key="2">
    <citation type="submission" date="2020-03" db="EMBL/GenBank/DDBJ databases">
        <title>Genomic Encyclopedia of Type Strains, Phase IV (KMG-IV): sequencing the most valuable type-strain genomes for metagenomic binning, comparative biology and taxonomic classification.</title>
        <authorList>
            <person name="Goeker M."/>
        </authorList>
    </citation>
    <scope>NUCLEOTIDE SEQUENCE [LARGE SCALE GENOMIC DNA]</scope>
    <source>
        <strain evidence="7 9">DSM 105722</strain>
    </source>
</reference>
<accession>A0A7X5YEC3</accession>
<dbReference type="GeneID" id="86892322"/>
<evidence type="ECO:0000256" key="4">
    <source>
        <dbReference type="ARBA" id="ARBA00023263"/>
    </source>
</evidence>
<evidence type="ECO:0000313" key="9">
    <source>
        <dbReference type="Proteomes" id="UP000576368"/>
    </source>
</evidence>
<keyword evidence="4" id="KW-0281">Fimbrium</keyword>
<dbReference type="Proteomes" id="UP000576368">
    <property type="component" value="Unassembled WGS sequence"/>
</dbReference>
<feature type="domain" description="Major fimbrium tip subunit FimD third Ig-like" evidence="6">
    <location>
        <begin position="373"/>
        <end position="478"/>
    </location>
</feature>
<proteinExistence type="inferred from homology"/>
<sequence>MNRISNHIISILLAVVFLVGCDKSGEQLTVSNDGSDRIILRFASDKAIESRASEDGTSVESKVEKLDVFIFDEGELFYYESVEPHGATVTLEKPKSAFVKPTYSIYLVANSTNPSKPLSEIKNLTELRQVTETSTTENPLNEIDPTEENGSFLMSGNVDNVELNDGNADVNTEININLARAAAKIEVVLIEGANEDGDWFQFAPPSNSNTFRLNNWQGVSYVLPDVDMGVLPSADLKKADPYAGNVKFGKETVDGKEVQTITMTTYSYSNDWSTGGSVYEKMTHLVVRVPYMKTSADGGVDEVVDKNYYTVPVSKTNMLKPNHLYRVRVTLKGTGAENEGEDTNLEDIEYEVVSWEDLDIQIGADALPHYLTLNRDELELHNMADDNTSIAFSSSSEVKIVDGSLKVYYYNKYGTETRVTDRQVLNEIKITPDEGLNGNLNIKSPIPTNNLIRYIEFKVWNGDEECEPITVMVKQYPQEYITYYFGWYSYRKDFGFNYESENKGNGYVTATTYNSNNDTWGYDDDYNLRSKYFGSKVAEQPSAEGYGNQSNYDISWYYWGWGEIREATIRSEKNPRMYHVQITSSALPKFPEDEEFDRIHPNVTYQLGIPRKDALGRTERDEANNNLVSPSFMIASRLGFISGDLPEDDDEVAYKQAASHCANYVEVYYPRDEKGRRLKDASGRELEPVVLDDWRLPTKAELLIIMRYQGTSDQGTEAMEYLLNAPEYMSAGGFVVNPHSTSTGNAIRCVRDHYVNKEINK</sequence>
<name>A0A7X5YEC3_9BACT</name>
<evidence type="ECO:0000313" key="8">
    <source>
        <dbReference type="EMBL" id="WOF13216.1"/>
    </source>
</evidence>
<evidence type="ECO:0000259" key="5">
    <source>
        <dbReference type="Pfam" id="PF06321"/>
    </source>
</evidence>
<dbReference type="InterPro" id="IPR029141">
    <property type="entry name" value="FimA_N"/>
</dbReference>
<dbReference type="InterPro" id="IPR058822">
    <property type="entry name" value="Ig-like_FimD_3rd"/>
</dbReference>
<evidence type="ECO:0000256" key="2">
    <source>
        <dbReference type="ARBA" id="ARBA00006011"/>
    </source>
</evidence>